<evidence type="ECO:0000313" key="4">
    <source>
        <dbReference type="EMBL" id="QPG95131.1"/>
    </source>
</evidence>
<dbReference type="GO" id="GO:0006631">
    <property type="term" value="P:fatty acid metabolic process"/>
    <property type="evidence" value="ECO:0007669"/>
    <property type="project" value="TreeGrafter"/>
</dbReference>
<feature type="compositionally biased region" description="Basic and acidic residues" evidence="1">
    <location>
        <begin position="1401"/>
        <end position="1420"/>
    </location>
</feature>
<dbReference type="Gene3D" id="2.160.10.10">
    <property type="entry name" value="Hexapeptide repeat proteins"/>
    <property type="match status" value="2"/>
</dbReference>
<feature type="transmembrane region" description="Helical" evidence="2">
    <location>
        <begin position="1104"/>
        <end position="1127"/>
    </location>
</feature>
<dbReference type="Gene3D" id="1.10.1200.10">
    <property type="entry name" value="ACP-like"/>
    <property type="match status" value="1"/>
</dbReference>
<dbReference type="Gene3D" id="3.30.300.30">
    <property type="match status" value="1"/>
</dbReference>
<feature type="region of interest" description="Disordered" evidence="1">
    <location>
        <begin position="1351"/>
        <end position="1386"/>
    </location>
</feature>
<evidence type="ECO:0000313" key="5">
    <source>
        <dbReference type="Proteomes" id="UP000594364"/>
    </source>
</evidence>
<dbReference type="SUPFAM" id="SSF47336">
    <property type="entry name" value="ACP-like"/>
    <property type="match status" value="1"/>
</dbReference>
<gene>
    <name evidence="4" type="ORF">C2857_007716</name>
</gene>
<reference evidence="4 5" key="1">
    <citation type="journal article" date="2018" name="PLoS Genet.">
        <title>Repeat elements organise 3D genome structure and mediate transcription in the filamentous fungus Epichloe festucae.</title>
        <authorList>
            <person name="Winter D.J."/>
            <person name="Ganley A.R.D."/>
            <person name="Young C.A."/>
            <person name="Liachko I."/>
            <person name="Schardl C.L."/>
            <person name="Dupont P.Y."/>
            <person name="Berry D."/>
            <person name="Ram A."/>
            <person name="Scott B."/>
            <person name="Cox M.P."/>
        </authorList>
    </citation>
    <scope>NUCLEOTIDE SEQUENCE [LARGE SCALE GENOMIC DNA]</scope>
    <source>
        <strain evidence="4 5">Fl1</strain>
    </source>
</reference>
<dbReference type="Pfam" id="PF00550">
    <property type="entry name" value="PP-binding"/>
    <property type="match status" value="1"/>
</dbReference>
<keyword evidence="2" id="KW-0812">Transmembrane</keyword>
<sequence>MEWFSEASAEVTTLFFRLYGIPLPEVRNNSSFQALTDRRISKPIILASIPSYPIDPYRPVHILYLVLTELSGPWPPSSLFYHFTRLTKGLPPATYASQQGDAVRLLQSTENIVKQSYSSFHGFLANTDLPALYSDRRRGFITHRQLNEFVSKFSLPIKHDDRRPVVAILLPDGPLLTALSLAVATYYVAVPIAPGQSQSQLQSDLSRVRANCVIKPGGENQTLDGMRDWIQQHNIKVITAELGAKSWLRDEKGRDVDASVLPRPKANRADQVCMMIFNNSPWLNRELVKIRVHDLLKETYAAAESWKLTSDDRGLSMASVRDTGLSRVFLAPIVSGGSVVCCSPTNMASFWRSVRTVEPSWFIASQATHRSVLANAPFQPELVASSNFRLACGADGYISPQLAGLIHDVFGCASVTDPLEPEWEVTSPSPVARKHSEPSHKTTTTTATEAWEQDLHNWRRGSEPRRTGSFSRRNSNRRTSQNHIAPGRRKSSKFSTLSGKTLAPQSEDADKSYNDGFLGAIGANDYSIQCDGTKIMPHEIEEAIMAATETEDSPIYRRVAQVLAFPTSHNILVQDVAVILVCSPEAPRVGLRTLHDALLESNLDRVKWPMAIVYMDSLPLRNGEPIRTRLQQRFHLPSLSSDTTYLARHWEATCPPPDTSFMKPIDRRQCHIDGEALTNIINSIIPSNFRACLRKDRYDSYEAFLAPEIALASLRSMRDDWEEYIRRLMTISTHGYMVPNNIYMLSVALPKNEDGSVNEAELQKLRKQLRKRSHENPRQSIRDQVRDAFANTLSCDSEEIDTESNFYQLGGTSDQAEKLMRRLRAEFNIDLTHTVLAKSATVEAIARSIEPQIMENAESNVRVDTSELLSSTRWPLMLLQLLPVLILYPLRRSAQWTIQLWLLSRTRFWENNSVFPGRISNLILSILGASASVTVLFPLIGIALKWIIVGRLKEGQYPMWGAYHTRWWMVQKITSLCGMGYFDLNNFGRSWYCRLMGAKIGKGVKMNGVVLGEWDLLDIRDGVSLTKCECRPFAAEKNSTMYLARIVIGERSTIGVFSIVAPGTEVLPDTCLGANSSSWEQQDSTRAPTSESDKAGPPIQDPHWTYSVLLTWPIYGLGLLISLTPWLGAQVPVQSKAPQGSSTPLRVMIDWYQGNPAIAFHYVAVMGRVLITPLLFFGFAVAFRYLFILFWGDLPTDTSQAKGGFPSWRSTFMKTLYPEDQLVEMNELLGQHHGARSLTLRLLGAKIGKRVCWPNVGPTVADYHLLDIGNDVTFGSNCQLLTSDEHSSGVITIRDEAVLGDHACLLPGVTVGERTMIGFGTLTRRGKEYAPDETFVGAKNGDVAHSDSLAHRLWDGPTLPSTAEEAEMTGSDSDGDGDGDGRKNSDITLVDLSHHAASRMEQGEARPHQNRHPAKDDSQTRARKGSRHDRPFHRAHHLRKAPYFMLSPSGTLGFSMFMTAFTEFYWNVPALSSMKFAAWIFTMHFTHLETKYDPVVFYLLNTVGTIFLTLLSALMALGFVYLMKKALIGVYKPGIYDWDKSSYCQRWQILIAVEKLIQHCYVDKGGIVSLLTGTQWLVLYYRALGARIGNDCALFASGNPSLMLTEPDLIEMGDRVVVDNAAIISHLDRRGSIQLDSIKIGNRCVLRSNSNILMGCVMEDDSCLMEHTLILPGERVKEGWSMHRRPAERFLGNRKGTIPPGKHSTE</sequence>
<dbReference type="PANTHER" id="PTHR43201:SF10">
    <property type="entry name" value="CARRIER DOMAIN-CONTAINING PROTEIN"/>
    <property type="match status" value="1"/>
</dbReference>
<dbReference type="EMBL" id="CP031385">
    <property type="protein sequence ID" value="QPG95131.1"/>
    <property type="molecule type" value="Genomic_DNA"/>
</dbReference>
<dbReference type="InterPro" id="IPR036736">
    <property type="entry name" value="ACP-like_sf"/>
</dbReference>
<accession>A0A7S9PT87</accession>
<keyword evidence="2" id="KW-0472">Membrane</keyword>
<feature type="compositionally biased region" description="Polar residues" evidence="1">
    <location>
        <begin position="1077"/>
        <end position="1090"/>
    </location>
</feature>
<name>A0A7S9PT87_EPIFF</name>
<feature type="transmembrane region" description="Helical" evidence="2">
    <location>
        <begin position="1170"/>
        <end position="1192"/>
    </location>
</feature>
<dbReference type="SUPFAM" id="SSF56801">
    <property type="entry name" value="Acetyl-CoA synthetase-like"/>
    <property type="match status" value="2"/>
</dbReference>
<protein>
    <submittedName>
        <fullName evidence="4">Putative secondary metabolism biosynthetic enzyme</fullName>
    </submittedName>
</protein>
<dbReference type="InterPro" id="IPR011004">
    <property type="entry name" value="Trimer_LpxA-like_sf"/>
</dbReference>
<organism evidence="4 5">
    <name type="scientific">Epichloe festucae (strain Fl1)</name>
    <dbReference type="NCBI Taxonomy" id="877507"/>
    <lineage>
        <taxon>Eukaryota</taxon>
        <taxon>Fungi</taxon>
        <taxon>Dikarya</taxon>
        <taxon>Ascomycota</taxon>
        <taxon>Pezizomycotina</taxon>
        <taxon>Sordariomycetes</taxon>
        <taxon>Hypocreomycetidae</taxon>
        <taxon>Hypocreales</taxon>
        <taxon>Clavicipitaceae</taxon>
        <taxon>Epichloe</taxon>
    </lineage>
</organism>
<feature type="compositionally biased region" description="Low complexity" evidence="1">
    <location>
        <begin position="467"/>
        <end position="479"/>
    </location>
</feature>
<feature type="transmembrane region" description="Helical" evidence="2">
    <location>
        <begin position="922"/>
        <end position="947"/>
    </location>
</feature>
<feature type="region of interest" description="Disordered" evidence="1">
    <location>
        <begin position="423"/>
        <end position="509"/>
    </location>
</feature>
<feature type="transmembrane region" description="Helical" evidence="2">
    <location>
        <begin position="1443"/>
        <end position="1466"/>
    </location>
</feature>
<dbReference type="Pfam" id="PF00501">
    <property type="entry name" value="AMP-binding"/>
    <property type="match status" value="1"/>
</dbReference>
<dbReference type="InterPro" id="IPR009081">
    <property type="entry name" value="PP-bd_ACP"/>
</dbReference>
<proteinExistence type="predicted"/>
<dbReference type="PANTHER" id="PTHR43201">
    <property type="entry name" value="ACYL-COA SYNTHETASE"/>
    <property type="match status" value="1"/>
</dbReference>
<dbReference type="InterPro" id="IPR045851">
    <property type="entry name" value="AMP-bd_C_sf"/>
</dbReference>
<dbReference type="InterPro" id="IPR042099">
    <property type="entry name" value="ANL_N_sf"/>
</dbReference>
<dbReference type="Proteomes" id="UP000594364">
    <property type="component" value="Chromosome 1"/>
</dbReference>
<keyword evidence="5" id="KW-1185">Reference proteome</keyword>
<feature type="transmembrane region" description="Helical" evidence="2">
    <location>
        <begin position="1495"/>
        <end position="1522"/>
    </location>
</feature>
<feature type="domain" description="Carrier" evidence="3">
    <location>
        <begin position="779"/>
        <end position="853"/>
    </location>
</feature>
<evidence type="ECO:0000256" key="2">
    <source>
        <dbReference type="SAM" id="Phobius"/>
    </source>
</evidence>
<feature type="compositionally biased region" description="Basic and acidic residues" evidence="1">
    <location>
        <begin position="453"/>
        <end position="466"/>
    </location>
</feature>
<dbReference type="PROSITE" id="PS50075">
    <property type="entry name" value="CARRIER"/>
    <property type="match status" value="1"/>
</dbReference>
<evidence type="ECO:0000259" key="3">
    <source>
        <dbReference type="PROSITE" id="PS50075"/>
    </source>
</evidence>
<keyword evidence="2" id="KW-1133">Transmembrane helix</keyword>
<evidence type="ECO:0000256" key="1">
    <source>
        <dbReference type="SAM" id="MobiDB-lite"/>
    </source>
</evidence>
<dbReference type="InterPro" id="IPR000873">
    <property type="entry name" value="AMP-dep_synth/lig_dom"/>
</dbReference>
<dbReference type="SUPFAM" id="SSF51161">
    <property type="entry name" value="Trimeric LpxA-like enzymes"/>
    <property type="match status" value="3"/>
</dbReference>
<dbReference type="OrthoDB" id="3633556at2759"/>
<feature type="region of interest" description="Disordered" evidence="1">
    <location>
        <begin position="1398"/>
        <end position="1431"/>
    </location>
</feature>
<feature type="compositionally biased region" description="Basic residues" evidence="1">
    <location>
        <begin position="1421"/>
        <end position="1431"/>
    </location>
</feature>
<dbReference type="Gene3D" id="3.40.50.12780">
    <property type="entry name" value="N-terminal domain of ligase-like"/>
    <property type="match status" value="1"/>
</dbReference>
<dbReference type="GO" id="GO:0031956">
    <property type="term" value="F:medium-chain fatty acid-CoA ligase activity"/>
    <property type="evidence" value="ECO:0007669"/>
    <property type="project" value="TreeGrafter"/>
</dbReference>
<feature type="region of interest" description="Disordered" evidence="1">
    <location>
        <begin position="1077"/>
        <end position="1098"/>
    </location>
</feature>